<sequence>MIHIRTITVALMMLPAALMGSGLATAQSASAAPASVQAQAQPLPGEGITVQPLKSSLAEEAFQTLLVSRALEKLGYTVLPMKDLEPATEHLAIANGDATFMASHWRLLHQEFYRNSGGDARLARFGPYAEGAVQGYLIDRKTAEAHHITRLDQLRDPKIARLFDTDGDGRADLTGCNPGWGCERAIEHHLDAYELRSTVTHRQGSYTALMADTMARYKQGKPVLYYTWTPYWVSAVLRPGADVVWLQVPFSASQDGTTDTRQPNGKNYGFAADQEEIVANRDFIQRNPDAARLFAVMRLPISDINAQNLRMNEGANSERDIERHTDGWIRAHQALFDGWVEQARAAAATATSPAVPIARTAPTAVSQR</sequence>
<dbReference type="CDD" id="cd13638">
    <property type="entry name" value="PBP2_EcProx_like"/>
    <property type="match status" value="1"/>
</dbReference>
<dbReference type="Gene3D" id="3.40.190.10">
    <property type="entry name" value="Periplasmic binding protein-like II"/>
    <property type="match status" value="1"/>
</dbReference>
<evidence type="ECO:0000256" key="1">
    <source>
        <dbReference type="SAM" id="SignalP"/>
    </source>
</evidence>
<evidence type="ECO:0000313" key="4">
    <source>
        <dbReference type="Proteomes" id="UP000574369"/>
    </source>
</evidence>
<dbReference type="EMBL" id="JACHXO010000001">
    <property type="protein sequence ID" value="MBB3192832.1"/>
    <property type="molecule type" value="Genomic_DNA"/>
</dbReference>
<comment type="caution">
    <text evidence="3">The sequence shown here is derived from an EMBL/GenBank/DDBJ whole genome shotgun (WGS) entry which is preliminary data.</text>
</comment>
<feature type="chain" id="PRO_5047012471" evidence="1">
    <location>
        <begin position="27"/>
        <end position="368"/>
    </location>
</feature>
<gene>
    <name evidence="3" type="ORF">FHS28_000197</name>
</gene>
<keyword evidence="1" id="KW-0732">Signal</keyword>
<dbReference type="Pfam" id="PF04069">
    <property type="entry name" value="OpuAC"/>
    <property type="match status" value="1"/>
</dbReference>
<dbReference type="Gene3D" id="3.40.190.100">
    <property type="entry name" value="Glycine betaine-binding periplasmic protein, domain 2"/>
    <property type="match status" value="1"/>
</dbReference>
<dbReference type="Proteomes" id="UP000574369">
    <property type="component" value="Unassembled WGS sequence"/>
</dbReference>
<reference evidence="3 4" key="1">
    <citation type="submission" date="2020-08" db="EMBL/GenBank/DDBJ databases">
        <title>Genomic Encyclopedia of Type Strains, Phase III (KMG-III): the genomes of soil and plant-associated and newly described type strains.</title>
        <authorList>
            <person name="Whitman W."/>
        </authorList>
    </citation>
    <scope>NUCLEOTIDE SEQUENCE [LARGE SCALE GENOMIC DNA]</scope>
    <source>
        <strain evidence="3 4">CECT 7247</strain>
    </source>
</reference>
<keyword evidence="4" id="KW-1185">Reference proteome</keyword>
<evidence type="ECO:0000259" key="2">
    <source>
        <dbReference type="Pfam" id="PF04069"/>
    </source>
</evidence>
<organism evidence="3 4">
    <name type="scientific">Roseateles terrae</name>
    <dbReference type="NCBI Taxonomy" id="431060"/>
    <lineage>
        <taxon>Bacteria</taxon>
        <taxon>Pseudomonadati</taxon>
        <taxon>Pseudomonadota</taxon>
        <taxon>Betaproteobacteria</taxon>
        <taxon>Burkholderiales</taxon>
        <taxon>Sphaerotilaceae</taxon>
        <taxon>Roseateles</taxon>
    </lineage>
</organism>
<dbReference type="NCBIfam" id="NF008334">
    <property type="entry name" value="PRK11119.1"/>
    <property type="match status" value="1"/>
</dbReference>
<accession>A0ABR6GL96</accession>
<proteinExistence type="predicted"/>
<name>A0ABR6GL96_9BURK</name>
<dbReference type="SUPFAM" id="SSF53850">
    <property type="entry name" value="Periplasmic binding protein-like II"/>
    <property type="match status" value="1"/>
</dbReference>
<protein>
    <submittedName>
        <fullName evidence="3">Glycine betaine/proline transport system substrate-binding protein</fullName>
    </submittedName>
</protein>
<feature type="domain" description="ABC-type glycine betaine transport system substrate-binding" evidence="2">
    <location>
        <begin position="56"/>
        <end position="328"/>
    </location>
</feature>
<feature type="signal peptide" evidence="1">
    <location>
        <begin position="1"/>
        <end position="26"/>
    </location>
</feature>
<evidence type="ECO:0000313" key="3">
    <source>
        <dbReference type="EMBL" id="MBB3192832.1"/>
    </source>
</evidence>
<dbReference type="InterPro" id="IPR007210">
    <property type="entry name" value="ABC_Gly_betaine_transp_sub-bd"/>
</dbReference>